<protein>
    <submittedName>
        <fullName evidence="2">Uncharacterized protein</fullName>
    </submittedName>
</protein>
<evidence type="ECO:0000313" key="2">
    <source>
        <dbReference type="EMBL" id="GMG98805.1"/>
    </source>
</evidence>
<sequence length="171" mass="18762">MILNHPISFFPTTFKQVNATEYHDLLRGPRISVENGRAFRIREAQAITRNTERPRDSFKIRGLNSTRNTEATNDADPIKLRSERWGRGLVPLSESANSVVSTVLEECVNPAYTPGPPAAIPGLTPCHLTGRHSHHNDGPAAALTHLTRRRARHSSVRHGVGVGGRPSGEVP</sequence>
<dbReference type="AlphaFoldDB" id="A0AAD3RWP1"/>
<gene>
    <name evidence="2" type="ORF">Nepgr_000645</name>
</gene>
<accession>A0AAD3RWP1</accession>
<reference evidence="2" key="1">
    <citation type="submission" date="2023-05" db="EMBL/GenBank/DDBJ databases">
        <title>Nepenthes gracilis genome sequencing.</title>
        <authorList>
            <person name="Fukushima K."/>
        </authorList>
    </citation>
    <scope>NUCLEOTIDE SEQUENCE</scope>
    <source>
        <strain evidence="2">SING2019-196</strain>
    </source>
</reference>
<dbReference type="EMBL" id="BSYO01000001">
    <property type="protein sequence ID" value="GMG98805.1"/>
    <property type="molecule type" value="Genomic_DNA"/>
</dbReference>
<keyword evidence="3" id="KW-1185">Reference proteome</keyword>
<dbReference type="Proteomes" id="UP001279734">
    <property type="component" value="Unassembled WGS sequence"/>
</dbReference>
<evidence type="ECO:0000313" key="3">
    <source>
        <dbReference type="Proteomes" id="UP001279734"/>
    </source>
</evidence>
<evidence type="ECO:0000256" key="1">
    <source>
        <dbReference type="SAM" id="MobiDB-lite"/>
    </source>
</evidence>
<feature type="compositionally biased region" description="Gly residues" evidence="1">
    <location>
        <begin position="160"/>
        <end position="171"/>
    </location>
</feature>
<organism evidence="2 3">
    <name type="scientific">Nepenthes gracilis</name>
    <name type="common">Slender pitcher plant</name>
    <dbReference type="NCBI Taxonomy" id="150966"/>
    <lineage>
        <taxon>Eukaryota</taxon>
        <taxon>Viridiplantae</taxon>
        <taxon>Streptophyta</taxon>
        <taxon>Embryophyta</taxon>
        <taxon>Tracheophyta</taxon>
        <taxon>Spermatophyta</taxon>
        <taxon>Magnoliopsida</taxon>
        <taxon>eudicotyledons</taxon>
        <taxon>Gunneridae</taxon>
        <taxon>Pentapetalae</taxon>
        <taxon>Caryophyllales</taxon>
        <taxon>Nepenthaceae</taxon>
        <taxon>Nepenthes</taxon>
    </lineage>
</organism>
<proteinExistence type="predicted"/>
<comment type="caution">
    <text evidence="2">The sequence shown here is derived from an EMBL/GenBank/DDBJ whole genome shotgun (WGS) entry which is preliminary data.</text>
</comment>
<feature type="region of interest" description="Disordered" evidence="1">
    <location>
        <begin position="151"/>
        <end position="171"/>
    </location>
</feature>
<name>A0AAD3RWP1_NEPGR</name>